<dbReference type="HOGENOM" id="CLU_2243657_0_0_1"/>
<proteinExistence type="predicted"/>
<evidence type="ECO:0000313" key="2">
    <source>
        <dbReference type="EnsemblProtists" id="PYU1_T015266"/>
    </source>
</evidence>
<dbReference type="EnsemblProtists" id="PYU1_T015266">
    <property type="protein sequence ID" value="PYU1_T015266"/>
    <property type="gene ID" value="PYU1_G015234"/>
</dbReference>
<protein>
    <submittedName>
        <fullName evidence="2">Uncharacterized protein</fullName>
    </submittedName>
</protein>
<dbReference type="Proteomes" id="UP000019132">
    <property type="component" value="Unassembled WGS sequence"/>
</dbReference>
<feature type="compositionally biased region" description="Low complexity" evidence="1">
    <location>
        <begin position="75"/>
        <end position="85"/>
    </location>
</feature>
<feature type="region of interest" description="Disordered" evidence="1">
    <location>
        <begin position="1"/>
        <end position="96"/>
    </location>
</feature>
<dbReference type="InParanoid" id="K3XDG7"/>
<reference evidence="3" key="1">
    <citation type="journal article" date="2010" name="Genome Biol.">
        <title>Genome sequence of the necrotrophic plant pathogen Pythium ultimum reveals original pathogenicity mechanisms and effector repertoire.</title>
        <authorList>
            <person name="Levesque C.A."/>
            <person name="Brouwer H."/>
            <person name="Cano L."/>
            <person name="Hamilton J.P."/>
            <person name="Holt C."/>
            <person name="Huitema E."/>
            <person name="Raffaele S."/>
            <person name="Robideau G.P."/>
            <person name="Thines M."/>
            <person name="Win J."/>
            <person name="Zerillo M.M."/>
            <person name="Beakes G.W."/>
            <person name="Boore J.L."/>
            <person name="Busam D."/>
            <person name="Dumas B."/>
            <person name="Ferriera S."/>
            <person name="Fuerstenberg S.I."/>
            <person name="Gachon C.M."/>
            <person name="Gaulin E."/>
            <person name="Govers F."/>
            <person name="Grenville-Briggs L."/>
            <person name="Horner N."/>
            <person name="Hostetler J."/>
            <person name="Jiang R.H."/>
            <person name="Johnson J."/>
            <person name="Krajaejun T."/>
            <person name="Lin H."/>
            <person name="Meijer H.J."/>
            <person name="Moore B."/>
            <person name="Morris P."/>
            <person name="Phuntmart V."/>
            <person name="Puiu D."/>
            <person name="Shetty J."/>
            <person name="Stajich J.E."/>
            <person name="Tripathy S."/>
            <person name="Wawra S."/>
            <person name="van West P."/>
            <person name="Whitty B.R."/>
            <person name="Coutinho P.M."/>
            <person name="Henrissat B."/>
            <person name="Martin F."/>
            <person name="Thomas P.D."/>
            <person name="Tyler B.M."/>
            <person name="De Vries R.P."/>
            <person name="Kamoun S."/>
            <person name="Yandell M."/>
            <person name="Tisserat N."/>
            <person name="Buell C.R."/>
        </authorList>
    </citation>
    <scope>NUCLEOTIDE SEQUENCE</scope>
    <source>
        <strain evidence="3">DAOM:BR144</strain>
    </source>
</reference>
<feature type="compositionally biased region" description="Pro residues" evidence="1">
    <location>
        <begin position="86"/>
        <end position="96"/>
    </location>
</feature>
<sequence>MRLFWPLRERSPSTDSECSTASQSSLASDASFYSAAGEAEMETDVAPSLPGETGVVSSRSAPSRPGDPILDLTVDPLADPLGDPLADPPADPPPLTSFPFGVVGAVENGCPRAVGVATPSLPLPPTGVATS</sequence>
<keyword evidence="3" id="KW-1185">Reference proteome</keyword>
<accession>K3XDG7</accession>
<evidence type="ECO:0000313" key="3">
    <source>
        <dbReference type="Proteomes" id="UP000019132"/>
    </source>
</evidence>
<dbReference type="AlphaFoldDB" id="K3XDG7"/>
<evidence type="ECO:0000256" key="1">
    <source>
        <dbReference type="SAM" id="MobiDB-lite"/>
    </source>
</evidence>
<dbReference type="EMBL" id="ADOS01000965">
    <property type="status" value="NOT_ANNOTATED_CDS"/>
    <property type="molecule type" value="Genomic_DNA"/>
</dbReference>
<feature type="compositionally biased region" description="Polar residues" evidence="1">
    <location>
        <begin position="13"/>
        <end position="28"/>
    </location>
</feature>
<reference evidence="2" key="3">
    <citation type="submission" date="2015-02" db="UniProtKB">
        <authorList>
            <consortium name="EnsemblProtists"/>
        </authorList>
    </citation>
    <scope>IDENTIFICATION</scope>
    <source>
        <strain evidence="2">DAOM BR144</strain>
    </source>
</reference>
<dbReference type="VEuPathDB" id="FungiDB:PYU1_G015234"/>
<organism evidence="2 3">
    <name type="scientific">Globisporangium ultimum (strain ATCC 200006 / CBS 805.95 / DAOM BR144)</name>
    <name type="common">Pythium ultimum</name>
    <dbReference type="NCBI Taxonomy" id="431595"/>
    <lineage>
        <taxon>Eukaryota</taxon>
        <taxon>Sar</taxon>
        <taxon>Stramenopiles</taxon>
        <taxon>Oomycota</taxon>
        <taxon>Peronosporomycetes</taxon>
        <taxon>Pythiales</taxon>
        <taxon>Pythiaceae</taxon>
        <taxon>Globisporangium</taxon>
    </lineage>
</organism>
<name>K3XDG7_GLOUD</name>
<reference evidence="3" key="2">
    <citation type="submission" date="2010-04" db="EMBL/GenBank/DDBJ databases">
        <authorList>
            <person name="Buell R."/>
            <person name="Hamilton J."/>
            <person name="Hostetler J."/>
        </authorList>
    </citation>
    <scope>NUCLEOTIDE SEQUENCE [LARGE SCALE GENOMIC DNA]</scope>
    <source>
        <strain evidence="3">DAOM:BR144</strain>
    </source>
</reference>